<dbReference type="GO" id="GO:0016810">
    <property type="term" value="F:hydrolase activity, acting on carbon-nitrogen (but not peptide) bonds"/>
    <property type="evidence" value="ECO:0007669"/>
    <property type="project" value="InterPro"/>
</dbReference>
<dbReference type="SUPFAM" id="SSF51338">
    <property type="entry name" value="Composite domain of metallo-dependent hydrolases"/>
    <property type="match status" value="2"/>
</dbReference>
<evidence type="ECO:0000256" key="1">
    <source>
        <dbReference type="ARBA" id="ARBA00022801"/>
    </source>
</evidence>
<organism evidence="3 4">
    <name type="scientific">Talaromyces proteolyticus</name>
    <dbReference type="NCBI Taxonomy" id="1131652"/>
    <lineage>
        <taxon>Eukaryota</taxon>
        <taxon>Fungi</taxon>
        <taxon>Dikarya</taxon>
        <taxon>Ascomycota</taxon>
        <taxon>Pezizomycotina</taxon>
        <taxon>Eurotiomycetes</taxon>
        <taxon>Eurotiomycetidae</taxon>
        <taxon>Eurotiales</taxon>
        <taxon>Trichocomaceae</taxon>
        <taxon>Talaromyces</taxon>
        <taxon>Talaromyces sect. Bacilispori</taxon>
    </lineage>
</organism>
<dbReference type="Gene3D" id="2.30.40.10">
    <property type="entry name" value="Urease, subunit C, domain 1"/>
    <property type="match status" value="1"/>
</dbReference>
<dbReference type="AlphaFoldDB" id="A0AAD4KET6"/>
<dbReference type="RefSeq" id="XP_046066523.1">
    <property type="nucleotide sequence ID" value="XM_046212202.1"/>
</dbReference>
<evidence type="ECO:0000259" key="2">
    <source>
        <dbReference type="Pfam" id="PF01979"/>
    </source>
</evidence>
<dbReference type="Pfam" id="PF01979">
    <property type="entry name" value="Amidohydro_1"/>
    <property type="match status" value="2"/>
</dbReference>
<dbReference type="PANTHER" id="PTHR43794:SF11">
    <property type="entry name" value="AMIDOHYDROLASE-RELATED DOMAIN-CONTAINING PROTEIN"/>
    <property type="match status" value="1"/>
</dbReference>
<feature type="domain" description="Amidohydrolase-related" evidence="2">
    <location>
        <begin position="59"/>
        <end position="128"/>
    </location>
</feature>
<dbReference type="GeneID" id="70242489"/>
<accession>A0AAD4KET6</accession>
<dbReference type="InterPro" id="IPR011059">
    <property type="entry name" value="Metal-dep_hydrolase_composite"/>
</dbReference>
<dbReference type="EMBL" id="JAJTJA010000014">
    <property type="protein sequence ID" value="KAH8690240.1"/>
    <property type="molecule type" value="Genomic_DNA"/>
</dbReference>
<dbReference type="Gene3D" id="3.20.20.140">
    <property type="entry name" value="Metal-dependent hydrolases"/>
    <property type="match status" value="1"/>
</dbReference>
<dbReference type="InterPro" id="IPR050287">
    <property type="entry name" value="MTA/SAH_deaminase"/>
</dbReference>
<protein>
    <recommendedName>
        <fullName evidence="2">Amidohydrolase-related domain-containing protein</fullName>
    </recommendedName>
</protein>
<reference evidence="3" key="1">
    <citation type="submission" date="2021-12" db="EMBL/GenBank/DDBJ databases">
        <title>Convergent genome expansion in fungi linked to evolution of root-endophyte symbiosis.</title>
        <authorList>
            <consortium name="DOE Joint Genome Institute"/>
            <person name="Ke Y.-H."/>
            <person name="Bonito G."/>
            <person name="Liao H.-L."/>
            <person name="Looney B."/>
            <person name="Rojas-Flechas A."/>
            <person name="Nash J."/>
            <person name="Hameed K."/>
            <person name="Schadt C."/>
            <person name="Martin F."/>
            <person name="Crous P.W."/>
            <person name="Miettinen O."/>
            <person name="Magnuson J.K."/>
            <person name="Labbe J."/>
            <person name="Jacobson D."/>
            <person name="Doktycz M.J."/>
            <person name="Veneault-Fourrey C."/>
            <person name="Kuo A."/>
            <person name="Mondo S."/>
            <person name="Calhoun S."/>
            <person name="Riley R."/>
            <person name="Ohm R."/>
            <person name="LaButti K."/>
            <person name="Andreopoulos B."/>
            <person name="Pangilinan J."/>
            <person name="Nolan M."/>
            <person name="Tritt A."/>
            <person name="Clum A."/>
            <person name="Lipzen A."/>
            <person name="Daum C."/>
            <person name="Barry K."/>
            <person name="Grigoriev I.V."/>
            <person name="Vilgalys R."/>
        </authorList>
    </citation>
    <scope>NUCLEOTIDE SEQUENCE</scope>
    <source>
        <strain evidence="3">PMI_201</strain>
    </source>
</reference>
<dbReference type="InterPro" id="IPR006680">
    <property type="entry name" value="Amidohydro-rel"/>
</dbReference>
<keyword evidence="4" id="KW-1185">Reference proteome</keyword>
<feature type="domain" description="Amidohydrolase-related" evidence="2">
    <location>
        <begin position="240"/>
        <end position="408"/>
    </location>
</feature>
<name>A0AAD4KET6_9EURO</name>
<keyword evidence="1" id="KW-0378">Hydrolase</keyword>
<comment type="caution">
    <text evidence="3">The sequence shown here is derived from an EMBL/GenBank/DDBJ whole genome shotgun (WGS) entry which is preliminary data.</text>
</comment>
<dbReference type="PANTHER" id="PTHR43794">
    <property type="entry name" value="AMINOHYDROLASE SSNA-RELATED"/>
    <property type="match status" value="1"/>
</dbReference>
<proteinExistence type="predicted"/>
<evidence type="ECO:0000313" key="4">
    <source>
        <dbReference type="Proteomes" id="UP001201262"/>
    </source>
</evidence>
<gene>
    <name evidence="3" type="ORF">BGW36DRAFT_307021</name>
</gene>
<sequence length="485" mass="52552">MTSSSILLKNGTVLQHDAQDNVCVRRQTDILITDDRIAEIGQYLHGQNVECIIDCTDKIISPGLIDSHHHMWQTQLKGRHGNHTLLDYMTAANLQAINFTPQDLFWGQLGGCLEALDAGTTCVIDNAHMSASAEHGDVALGATIASGIRSIFCYGVTPARATEWTSTTFKLDRSSAFPPWFFDQLEEMAKKAPFGSDGRKVRRMGVKMITSHFRHWSVSAGQSKIPEILHAASLLSPDILLSHGNGVTSSQAELLTSAGVYIASTPDAEIFMASGADPIAFRADLPLTSLGADCHSCGPASMLHQAQLAMGNDRANQMSESHDKGGYPKEFRAKVQDAFNMVTINGARAARMEDRIGSIAVGKLADLVIFDADTPSMICAAEHDPLVAVVRHAGPREINTVIVGGRIVKRNGLLCQVDLVKGLEESGESFALGLDETSTLSWKQVAQNLLASRAELQKRIEKVNIDLARGELFSVFGISEDELFL</sequence>
<dbReference type="SUPFAM" id="SSF51556">
    <property type="entry name" value="Metallo-dependent hydrolases"/>
    <property type="match status" value="1"/>
</dbReference>
<evidence type="ECO:0000313" key="3">
    <source>
        <dbReference type="EMBL" id="KAH8690240.1"/>
    </source>
</evidence>
<dbReference type="InterPro" id="IPR032466">
    <property type="entry name" value="Metal_Hydrolase"/>
</dbReference>
<dbReference type="Proteomes" id="UP001201262">
    <property type="component" value="Unassembled WGS sequence"/>
</dbReference>